<gene>
    <name evidence="12" type="ORF">HYX28_00335</name>
</gene>
<dbReference type="GO" id="GO:0005886">
    <property type="term" value="C:plasma membrane"/>
    <property type="evidence" value="ECO:0007669"/>
    <property type="project" value="UniProtKB-SubCell"/>
</dbReference>
<feature type="transmembrane region" description="Helical" evidence="10">
    <location>
        <begin position="71"/>
        <end position="89"/>
    </location>
</feature>
<dbReference type="Proteomes" id="UP000779809">
    <property type="component" value="Unassembled WGS sequence"/>
</dbReference>
<keyword evidence="4" id="KW-1003">Cell membrane</keyword>
<dbReference type="GO" id="GO:0015628">
    <property type="term" value="P:protein secretion by the type II secretion system"/>
    <property type="evidence" value="ECO:0007669"/>
    <property type="project" value="TreeGrafter"/>
</dbReference>
<evidence type="ECO:0000256" key="7">
    <source>
        <dbReference type="ARBA" id="ARBA00022989"/>
    </source>
</evidence>
<evidence type="ECO:0000256" key="9">
    <source>
        <dbReference type="RuleBase" id="RU003923"/>
    </source>
</evidence>
<organism evidence="12 13">
    <name type="scientific">Candidatus Korobacter versatilis</name>
    <dbReference type="NCBI Taxonomy" id="658062"/>
    <lineage>
        <taxon>Bacteria</taxon>
        <taxon>Pseudomonadati</taxon>
        <taxon>Acidobacteriota</taxon>
        <taxon>Terriglobia</taxon>
        <taxon>Terriglobales</taxon>
        <taxon>Candidatus Korobacteraceae</taxon>
        <taxon>Candidatus Korobacter</taxon>
    </lineage>
</organism>
<dbReference type="InterPro" id="IPR001992">
    <property type="entry name" value="T2SS_GspF/T4SS_PilC_CS"/>
</dbReference>
<dbReference type="InterPro" id="IPR003004">
    <property type="entry name" value="GspF/PilC"/>
</dbReference>
<evidence type="ECO:0000313" key="13">
    <source>
        <dbReference type="Proteomes" id="UP000779809"/>
    </source>
</evidence>
<evidence type="ECO:0000256" key="4">
    <source>
        <dbReference type="ARBA" id="ARBA00022475"/>
    </source>
</evidence>
<dbReference type="EMBL" id="JACPNR010000002">
    <property type="protein sequence ID" value="MBI2677209.1"/>
    <property type="molecule type" value="Genomic_DNA"/>
</dbReference>
<feature type="transmembrane region" description="Helical" evidence="10">
    <location>
        <begin position="372"/>
        <end position="392"/>
    </location>
</feature>
<keyword evidence="5" id="KW-0997">Cell inner membrane</keyword>
<evidence type="ECO:0000313" key="12">
    <source>
        <dbReference type="EMBL" id="MBI2677209.1"/>
    </source>
</evidence>
<feature type="domain" description="Type II secretion system protein GspF" evidence="11">
    <location>
        <begin position="269"/>
        <end position="391"/>
    </location>
</feature>
<comment type="subcellular location">
    <subcellularLocation>
        <location evidence="1">Cell inner membrane</location>
        <topology evidence="1">Multi-pass membrane protein</topology>
    </subcellularLocation>
    <subcellularLocation>
        <location evidence="9">Cell membrane</location>
        <topology evidence="9">Multi-pass membrane protein</topology>
    </subcellularLocation>
</comment>
<feature type="transmembrane region" description="Helical" evidence="10">
    <location>
        <begin position="166"/>
        <end position="188"/>
    </location>
</feature>
<keyword evidence="3 9" id="KW-0813">Transport</keyword>
<evidence type="ECO:0000256" key="3">
    <source>
        <dbReference type="ARBA" id="ARBA00022448"/>
    </source>
</evidence>
<evidence type="ECO:0000256" key="8">
    <source>
        <dbReference type="ARBA" id="ARBA00023136"/>
    </source>
</evidence>
<dbReference type="Gene3D" id="1.20.81.30">
    <property type="entry name" value="Type II secretion system (T2SS), domain F"/>
    <property type="match status" value="2"/>
</dbReference>
<keyword evidence="6 9" id="KW-0812">Transmembrane</keyword>
<dbReference type="PROSITE" id="PS00874">
    <property type="entry name" value="T2SP_F"/>
    <property type="match status" value="1"/>
</dbReference>
<reference evidence="12" key="1">
    <citation type="submission" date="2020-07" db="EMBL/GenBank/DDBJ databases">
        <title>Huge and variable diversity of episymbiotic CPR bacteria and DPANN archaea in groundwater ecosystems.</title>
        <authorList>
            <person name="He C.Y."/>
            <person name="Keren R."/>
            <person name="Whittaker M."/>
            <person name="Farag I.F."/>
            <person name="Doudna J."/>
            <person name="Cate J.H.D."/>
            <person name="Banfield J.F."/>
        </authorList>
    </citation>
    <scope>NUCLEOTIDE SEQUENCE</scope>
    <source>
        <strain evidence="12">NC_groundwater_580_Pr5_B-0.1um_64_19</strain>
    </source>
</reference>
<evidence type="ECO:0000256" key="2">
    <source>
        <dbReference type="ARBA" id="ARBA00005745"/>
    </source>
</evidence>
<keyword evidence="7 10" id="KW-1133">Transmembrane helix</keyword>
<feature type="transmembrane region" description="Helical" evidence="10">
    <location>
        <begin position="208"/>
        <end position="235"/>
    </location>
</feature>
<dbReference type="InterPro" id="IPR042094">
    <property type="entry name" value="T2SS_GspF_sf"/>
</dbReference>
<evidence type="ECO:0000256" key="10">
    <source>
        <dbReference type="SAM" id="Phobius"/>
    </source>
</evidence>
<feature type="domain" description="Type II secretion system protein GspF" evidence="11">
    <location>
        <begin position="69"/>
        <end position="189"/>
    </location>
</feature>
<evidence type="ECO:0000256" key="1">
    <source>
        <dbReference type="ARBA" id="ARBA00004429"/>
    </source>
</evidence>
<comment type="caution">
    <text evidence="12">The sequence shown here is derived from an EMBL/GenBank/DDBJ whole genome shotgun (WGS) entry which is preliminary data.</text>
</comment>
<proteinExistence type="inferred from homology"/>
<dbReference type="AlphaFoldDB" id="A0A932A5T5"/>
<dbReference type="Pfam" id="PF00482">
    <property type="entry name" value="T2SSF"/>
    <property type="match status" value="2"/>
</dbReference>
<name>A0A932A5T5_9BACT</name>
<dbReference type="PANTHER" id="PTHR30012:SF7">
    <property type="entry name" value="PROTEIN TRANSPORT PROTEIN HOFC HOMOLOG"/>
    <property type="match status" value="1"/>
</dbReference>
<evidence type="ECO:0000259" key="11">
    <source>
        <dbReference type="Pfam" id="PF00482"/>
    </source>
</evidence>
<dbReference type="InterPro" id="IPR018076">
    <property type="entry name" value="T2SS_GspF_dom"/>
</dbReference>
<keyword evidence="8 10" id="KW-0472">Membrane</keyword>
<evidence type="ECO:0000256" key="5">
    <source>
        <dbReference type="ARBA" id="ARBA00022519"/>
    </source>
</evidence>
<sequence length="402" mass="44809">MPEFLVKVADERGQVAQHVESARSVEEARERYAQQGLLVYSVKPRSLLTAGGLRPQRRVKMDQFVIFNQQFVTLIHAGLPILMALELLAKRQRDAYFRSLLENVRERVRAGEMLSQAFEAQGVFPRIYTTTVLAGERSGNLEEVLARYIAFERVSLAFKKKLKASLIYPALLFVLVIGMLGFLFTYVIPRFAQLYADLHAQLPPITVFMLNIGLAVQRWGLFVGPLLILGAFLFWRWTRTGSGGEWVDRLRLRAPVLGDIWLKYQVAMFARMMSTLLAGGLPLVNALETSANSMQSRLISGGIQQAAHRVREGVSLSHSMQEAKVFPELAVEMTEVGESTGALPQMLSSVAEFYEEDVQTALAASLSLVEPVILLFMGVIVAFVLISLYMPIFSLGASGQLH</sequence>
<dbReference type="PANTHER" id="PTHR30012">
    <property type="entry name" value="GENERAL SECRETION PATHWAY PROTEIN"/>
    <property type="match status" value="1"/>
</dbReference>
<dbReference type="FunFam" id="1.20.81.30:FF:000001">
    <property type="entry name" value="Type II secretion system protein F"/>
    <property type="match status" value="2"/>
</dbReference>
<protein>
    <submittedName>
        <fullName evidence="12">Type II secretion system F family protein</fullName>
    </submittedName>
</protein>
<comment type="similarity">
    <text evidence="2 9">Belongs to the GSP F family.</text>
</comment>
<dbReference type="PRINTS" id="PR00812">
    <property type="entry name" value="BCTERIALGSPF"/>
</dbReference>
<accession>A0A932A5T5</accession>
<evidence type="ECO:0000256" key="6">
    <source>
        <dbReference type="ARBA" id="ARBA00022692"/>
    </source>
</evidence>